<dbReference type="GO" id="GO:0009341">
    <property type="term" value="C:beta-galactosidase complex"/>
    <property type="evidence" value="ECO:0007669"/>
    <property type="project" value="InterPro"/>
</dbReference>
<gene>
    <name evidence="10" type="ORF">EJQ19_11130</name>
</gene>
<keyword evidence="6 8" id="KW-0326">Glycosidase</keyword>
<dbReference type="InterPro" id="IPR013783">
    <property type="entry name" value="Ig-like_fold"/>
</dbReference>
<evidence type="ECO:0000313" key="11">
    <source>
        <dbReference type="Proteomes" id="UP000276128"/>
    </source>
</evidence>
<dbReference type="AlphaFoldDB" id="A0A430JFK5"/>
<dbReference type="InterPro" id="IPR006102">
    <property type="entry name" value="Ig-like_GH2"/>
</dbReference>
<dbReference type="InterPro" id="IPR036156">
    <property type="entry name" value="Beta-gal/glucu_dom_sf"/>
</dbReference>
<dbReference type="Pfam" id="PF00703">
    <property type="entry name" value="Glyco_hydro_2"/>
    <property type="match status" value="1"/>
</dbReference>
<dbReference type="InterPro" id="IPR032312">
    <property type="entry name" value="LacZ_4"/>
</dbReference>
<dbReference type="Gene3D" id="2.60.120.260">
    <property type="entry name" value="Galactose-binding domain-like"/>
    <property type="match status" value="1"/>
</dbReference>
<evidence type="ECO:0000313" key="10">
    <source>
        <dbReference type="EMBL" id="RTE09786.1"/>
    </source>
</evidence>
<dbReference type="InterPro" id="IPR006101">
    <property type="entry name" value="Glyco_hydro_2"/>
</dbReference>
<keyword evidence="5 8" id="KW-0378">Hydrolase</keyword>
<dbReference type="Gene3D" id="2.60.40.10">
    <property type="entry name" value="Immunoglobulins"/>
    <property type="match status" value="2"/>
</dbReference>
<dbReference type="PANTHER" id="PTHR46323:SF2">
    <property type="entry name" value="BETA-GALACTOSIDASE"/>
    <property type="match status" value="1"/>
</dbReference>
<evidence type="ECO:0000256" key="6">
    <source>
        <dbReference type="ARBA" id="ARBA00023295"/>
    </source>
</evidence>
<dbReference type="PRINTS" id="PR00132">
    <property type="entry name" value="GLHYDRLASE2"/>
</dbReference>
<dbReference type="SUPFAM" id="SSF74650">
    <property type="entry name" value="Galactose mutarotase-like"/>
    <property type="match status" value="1"/>
</dbReference>
<dbReference type="Pfam" id="PF16353">
    <property type="entry name" value="LacZ_4"/>
    <property type="match status" value="1"/>
</dbReference>
<evidence type="ECO:0000256" key="1">
    <source>
        <dbReference type="ARBA" id="ARBA00001412"/>
    </source>
</evidence>
<dbReference type="RefSeq" id="WP_126141281.1">
    <property type="nucleotide sequence ID" value="NZ_RXHU01000027.1"/>
</dbReference>
<dbReference type="InterPro" id="IPR017853">
    <property type="entry name" value="GH"/>
</dbReference>
<dbReference type="GO" id="GO:0030246">
    <property type="term" value="F:carbohydrate binding"/>
    <property type="evidence" value="ECO:0007669"/>
    <property type="project" value="InterPro"/>
</dbReference>
<keyword evidence="11" id="KW-1185">Reference proteome</keyword>
<evidence type="ECO:0000256" key="5">
    <source>
        <dbReference type="ARBA" id="ARBA00022801"/>
    </source>
</evidence>
<dbReference type="EC" id="3.2.1.23" evidence="3 8"/>
<dbReference type="InterPro" id="IPR006104">
    <property type="entry name" value="Glyco_hydro_2_N"/>
</dbReference>
<dbReference type="FunFam" id="3.20.20.80:FF:000018">
    <property type="entry name" value="Beta-galactosidase"/>
    <property type="match status" value="1"/>
</dbReference>
<dbReference type="Pfam" id="PF02929">
    <property type="entry name" value="Bgal_small_N"/>
    <property type="match status" value="1"/>
</dbReference>
<dbReference type="FunFam" id="2.60.40.10:FF:000680">
    <property type="entry name" value="Beta-galactosidase"/>
    <property type="match status" value="1"/>
</dbReference>
<dbReference type="Proteomes" id="UP000276128">
    <property type="component" value="Unassembled WGS sequence"/>
</dbReference>
<dbReference type="PANTHER" id="PTHR46323">
    <property type="entry name" value="BETA-GALACTOSIDASE"/>
    <property type="match status" value="1"/>
</dbReference>
<dbReference type="SUPFAM" id="SSF51445">
    <property type="entry name" value="(Trans)glycosidases"/>
    <property type="match status" value="1"/>
</dbReference>
<dbReference type="InterPro" id="IPR023230">
    <property type="entry name" value="Glyco_hydro_2_CS"/>
</dbReference>
<dbReference type="InterPro" id="IPR023232">
    <property type="entry name" value="Glyco_hydro_2_AS"/>
</dbReference>
<evidence type="ECO:0000256" key="2">
    <source>
        <dbReference type="ARBA" id="ARBA00007401"/>
    </source>
</evidence>
<dbReference type="InterPro" id="IPR004199">
    <property type="entry name" value="B-gal_small/dom_5"/>
</dbReference>
<evidence type="ECO:0000259" key="9">
    <source>
        <dbReference type="SMART" id="SM01038"/>
    </source>
</evidence>
<evidence type="ECO:0000256" key="7">
    <source>
        <dbReference type="ARBA" id="ARBA00032230"/>
    </source>
</evidence>
<dbReference type="PROSITE" id="PS00608">
    <property type="entry name" value="GLYCOSYL_HYDROL_F2_2"/>
    <property type="match status" value="1"/>
</dbReference>
<dbReference type="SUPFAM" id="SSF49303">
    <property type="entry name" value="beta-Galactosidase/glucuronidase domain"/>
    <property type="match status" value="2"/>
</dbReference>
<name>A0A430JFK5_9BACL</name>
<accession>A0A430JFK5</accession>
<dbReference type="InterPro" id="IPR050347">
    <property type="entry name" value="Bact_Beta-galactosidase"/>
</dbReference>
<dbReference type="InterPro" id="IPR011013">
    <property type="entry name" value="Gal_mutarotase_sf_dom"/>
</dbReference>
<dbReference type="SUPFAM" id="SSF49785">
    <property type="entry name" value="Galactose-binding domain-like"/>
    <property type="match status" value="1"/>
</dbReference>
<dbReference type="OrthoDB" id="9762066at2"/>
<dbReference type="PROSITE" id="PS00719">
    <property type="entry name" value="GLYCOSYL_HYDROL_F2_1"/>
    <property type="match status" value="1"/>
</dbReference>
<dbReference type="Gene3D" id="3.20.20.80">
    <property type="entry name" value="Glycosidases"/>
    <property type="match status" value="1"/>
</dbReference>
<evidence type="ECO:0000256" key="8">
    <source>
        <dbReference type="RuleBase" id="RU361154"/>
    </source>
</evidence>
<dbReference type="SMART" id="SM01038">
    <property type="entry name" value="Bgal_small_N"/>
    <property type="match status" value="1"/>
</dbReference>
<evidence type="ECO:0000256" key="3">
    <source>
        <dbReference type="ARBA" id="ARBA00012756"/>
    </source>
</evidence>
<dbReference type="Pfam" id="PF02837">
    <property type="entry name" value="Glyco_hydro_2_N"/>
    <property type="match status" value="1"/>
</dbReference>
<dbReference type="Pfam" id="PF02836">
    <property type="entry name" value="Glyco_hydro_2_C"/>
    <property type="match status" value="1"/>
</dbReference>
<reference evidence="10 11" key="1">
    <citation type="submission" date="2018-12" db="EMBL/GenBank/DDBJ databases">
        <title>Bacillus ochoae sp. nov., Paenibacillus whitsoniae sp. nov., Paenibacillus spiritus sp. nov. Isolated from the Mars Exploration Rover during spacecraft assembly.</title>
        <authorList>
            <person name="Seuylemezian A."/>
            <person name="Vaishampayan P."/>
        </authorList>
    </citation>
    <scope>NUCLEOTIDE SEQUENCE [LARGE SCALE GENOMIC DNA]</scope>
    <source>
        <strain evidence="10 11">MER 54</strain>
    </source>
</reference>
<sequence>MAKKFVYTPPVNGYPEWNNNPEIFQLNRMAAHATLMPYDTEEEALAGVREASRRYQSLNGTWKFHFAENAQGRPQSFYQQGYDCSGWKDIEVPSHWQLQGFDYPQYTNLIYPWVGHEDLKPPFAPVNYNPVGSYVTSFTVPASWENEPVYISFQGVESAFYVWLNGDFVGFSQDSFTPANFDLTPYLVEGMNKLAVEVYRWSDASWLEDQDFWRMSGIFRDVYVYSTPATHLADFFVNTDLDENYEHAVLRIDAKVTNYDGLSAGERQVEAMLYDGAGRKVTSLQGNVDVTGSEQQQLELTAKVESPAKWSAEKPNLYTLVFFLRDGEGRLLETESCKVGFRKFEIADGLMRINGQPIMFKGVNRHEFDMDRGRSVDKASMVQDIELMKKYNINAVRTSHYPNNPYWYELCDEYGLYVIDETNLETHGSWSYGQEEEGITVPGSKPEWTGAVLDRANSMLQRDKNHPSIVIWSLGNESLGGDNFIKMHDFLRESDPSRVVHYEGVFHWRKSDAASDIESQMYTKIEQVEAYARNKPKKPFILCEYSHAMGNSCGNLIKYWELFEKYPVLQGGFIWDWIDQSIRTTTPDGVTYMAYGGDFGDTPNDGNFCGNGLIFADRSVSPKLYEVKKCYQNVKIERIDLAKGQVKVTNNFLFTNLDEYAWTWEITRDGEPFAANGAFPAMSIAPGESAVVELNLPSLLAESPKDEFVLTLSLQLADATAWGKQGHEIAWEQFVLSASNRYEAALTASHAARQETAVSATAPAPVSIQGTESALLLQGGHFSLAFDAATGDLTSYAVDGLERFTKGPVPNFWRAYTDNDRGNGHHTRCATWQHAGRDRKLLSFTADAGVNGSAEVRVRYEIATTPVSEANVVYTVRSSGEVEVRLDLTPGEGLPEIPEVGLMFELDAAFGQLAWYGRGPHENYWDRAVGAKIALHRGTVAEQFVPYLRPQECGNKTDVRWATLTNSEGRGIRIAGLPKVELNALPYAPSELEAHSHPHLLPTSDKIVLRVNDKQMGVGGDDSWGARTHPEFTLFANRSYSYAFTFQGI</sequence>
<organism evidence="10 11">
    <name type="scientific">Paenibacillus whitsoniae</name>
    <dbReference type="NCBI Taxonomy" id="2496558"/>
    <lineage>
        <taxon>Bacteria</taxon>
        <taxon>Bacillati</taxon>
        <taxon>Bacillota</taxon>
        <taxon>Bacilli</taxon>
        <taxon>Bacillales</taxon>
        <taxon>Paenibacillaceae</taxon>
        <taxon>Paenibacillus</taxon>
    </lineage>
</organism>
<dbReference type="EMBL" id="RXHU01000027">
    <property type="protein sequence ID" value="RTE09786.1"/>
    <property type="molecule type" value="Genomic_DNA"/>
</dbReference>
<protein>
    <recommendedName>
        <fullName evidence="4 8">Beta-galactosidase</fullName>
        <ecNumber evidence="3 8">3.2.1.23</ecNumber>
    </recommendedName>
    <alternativeName>
        <fullName evidence="7 8">Lactase</fullName>
    </alternativeName>
</protein>
<proteinExistence type="inferred from homology"/>
<dbReference type="InterPro" id="IPR008979">
    <property type="entry name" value="Galactose-bd-like_sf"/>
</dbReference>
<dbReference type="GO" id="GO:0005990">
    <property type="term" value="P:lactose catabolic process"/>
    <property type="evidence" value="ECO:0007669"/>
    <property type="project" value="TreeGrafter"/>
</dbReference>
<dbReference type="GO" id="GO:0004565">
    <property type="term" value="F:beta-galactosidase activity"/>
    <property type="evidence" value="ECO:0007669"/>
    <property type="project" value="UniProtKB-EC"/>
</dbReference>
<comment type="caution">
    <text evidence="10">The sequence shown here is derived from an EMBL/GenBank/DDBJ whole genome shotgun (WGS) entry which is preliminary data.</text>
</comment>
<dbReference type="Gene3D" id="2.70.98.10">
    <property type="match status" value="1"/>
</dbReference>
<dbReference type="InterPro" id="IPR014718">
    <property type="entry name" value="GH-type_carb-bd"/>
</dbReference>
<feature type="domain" description="Beta galactosidase small chain/" evidence="9">
    <location>
        <begin position="776"/>
        <end position="1047"/>
    </location>
</feature>
<comment type="catalytic activity">
    <reaction evidence="1 8">
        <text>Hydrolysis of terminal non-reducing beta-D-galactose residues in beta-D-galactosides.</text>
        <dbReference type="EC" id="3.2.1.23"/>
    </reaction>
</comment>
<dbReference type="InterPro" id="IPR006103">
    <property type="entry name" value="Glyco_hydro_2_cat"/>
</dbReference>
<comment type="similarity">
    <text evidence="2 8">Belongs to the glycosyl hydrolase 2 family.</text>
</comment>
<evidence type="ECO:0000256" key="4">
    <source>
        <dbReference type="ARBA" id="ARBA00013303"/>
    </source>
</evidence>